<keyword evidence="4" id="KW-0456">Lyase</keyword>
<gene>
    <name evidence="5" type="ORF">T440DRAFT_464861</name>
</gene>
<dbReference type="EMBL" id="MU006292">
    <property type="protein sequence ID" value="KAF2854715.1"/>
    <property type="molecule type" value="Genomic_DNA"/>
</dbReference>
<dbReference type="Gene3D" id="1.10.12.10">
    <property type="entry name" value="Lyase 2-enoyl-coa Hydratase, Chain A, domain 2"/>
    <property type="match status" value="1"/>
</dbReference>
<dbReference type="Gene3D" id="3.90.226.10">
    <property type="entry name" value="2-enoyl-CoA Hydratase, Chain A, domain 1"/>
    <property type="match status" value="1"/>
</dbReference>
<evidence type="ECO:0000256" key="4">
    <source>
        <dbReference type="ARBA" id="ARBA00023239"/>
    </source>
</evidence>
<protein>
    <submittedName>
        <fullName evidence="5">ClpP/crotonase</fullName>
    </submittedName>
</protein>
<dbReference type="InterPro" id="IPR001753">
    <property type="entry name" value="Enoyl-CoA_hydra/iso"/>
</dbReference>
<dbReference type="CDD" id="cd06558">
    <property type="entry name" value="crotonase-like"/>
    <property type="match status" value="1"/>
</dbReference>
<dbReference type="AlphaFoldDB" id="A0A6A7BJT1"/>
<keyword evidence="6" id="KW-1185">Reference proteome</keyword>
<evidence type="ECO:0000256" key="3">
    <source>
        <dbReference type="ARBA" id="ARBA00023026"/>
    </source>
</evidence>
<dbReference type="SUPFAM" id="SSF52096">
    <property type="entry name" value="ClpP/crotonase"/>
    <property type="match status" value="1"/>
</dbReference>
<evidence type="ECO:0000313" key="5">
    <source>
        <dbReference type="EMBL" id="KAF2854715.1"/>
    </source>
</evidence>
<dbReference type="FunFam" id="1.10.12.10:FF:000001">
    <property type="entry name" value="Probable enoyl-CoA hydratase, mitochondrial"/>
    <property type="match status" value="1"/>
</dbReference>
<dbReference type="GO" id="GO:0016836">
    <property type="term" value="F:hydro-lyase activity"/>
    <property type="evidence" value="ECO:0007669"/>
    <property type="project" value="UniProtKB-ARBA"/>
</dbReference>
<evidence type="ECO:0000256" key="1">
    <source>
        <dbReference type="ARBA" id="ARBA00004685"/>
    </source>
</evidence>
<accession>A0A6A7BJT1</accession>
<dbReference type="InterPro" id="IPR014748">
    <property type="entry name" value="Enoyl-CoA_hydra_C"/>
</dbReference>
<dbReference type="InterPro" id="IPR029045">
    <property type="entry name" value="ClpP/crotonase-like_dom_sf"/>
</dbReference>
<organism evidence="5 6">
    <name type="scientific">Plenodomus tracheiphilus IPT5</name>
    <dbReference type="NCBI Taxonomy" id="1408161"/>
    <lineage>
        <taxon>Eukaryota</taxon>
        <taxon>Fungi</taxon>
        <taxon>Dikarya</taxon>
        <taxon>Ascomycota</taxon>
        <taxon>Pezizomycotina</taxon>
        <taxon>Dothideomycetes</taxon>
        <taxon>Pleosporomycetidae</taxon>
        <taxon>Pleosporales</taxon>
        <taxon>Pleosporineae</taxon>
        <taxon>Leptosphaeriaceae</taxon>
        <taxon>Plenodomus</taxon>
    </lineage>
</organism>
<dbReference type="Pfam" id="PF00378">
    <property type="entry name" value="ECH_1"/>
    <property type="match status" value="1"/>
</dbReference>
<evidence type="ECO:0000256" key="2">
    <source>
        <dbReference type="ARBA" id="ARBA00005254"/>
    </source>
</evidence>
<dbReference type="OrthoDB" id="2018133at2759"/>
<reference evidence="5" key="1">
    <citation type="submission" date="2020-01" db="EMBL/GenBank/DDBJ databases">
        <authorList>
            <consortium name="DOE Joint Genome Institute"/>
            <person name="Haridas S."/>
            <person name="Albert R."/>
            <person name="Binder M."/>
            <person name="Bloem J."/>
            <person name="Labutti K."/>
            <person name="Salamov A."/>
            <person name="Andreopoulos B."/>
            <person name="Baker S.E."/>
            <person name="Barry K."/>
            <person name="Bills G."/>
            <person name="Bluhm B.H."/>
            <person name="Cannon C."/>
            <person name="Castanera R."/>
            <person name="Culley D.E."/>
            <person name="Daum C."/>
            <person name="Ezra D."/>
            <person name="Gonzalez J.B."/>
            <person name="Henrissat B."/>
            <person name="Kuo A."/>
            <person name="Liang C."/>
            <person name="Lipzen A."/>
            <person name="Lutzoni F."/>
            <person name="Magnuson J."/>
            <person name="Mondo S."/>
            <person name="Nolan M."/>
            <person name="Ohm R."/>
            <person name="Pangilinan J."/>
            <person name="Park H.-J."/>
            <person name="Ramirez L."/>
            <person name="Alfaro M."/>
            <person name="Sun H."/>
            <person name="Tritt A."/>
            <person name="Yoshinaga Y."/>
            <person name="Zwiers L.-H."/>
            <person name="Turgeon B.G."/>
            <person name="Goodwin S.B."/>
            <person name="Spatafora J.W."/>
            <person name="Crous P.W."/>
            <person name="Grigoriev I.V."/>
        </authorList>
    </citation>
    <scope>NUCLEOTIDE SEQUENCE</scope>
    <source>
        <strain evidence="5">IPT5</strain>
    </source>
</reference>
<dbReference type="PANTHER" id="PTHR11941">
    <property type="entry name" value="ENOYL-COA HYDRATASE-RELATED"/>
    <property type="match status" value="1"/>
</dbReference>
<dbReference type="GO" id="GO:0006635">
    <property type="term" value="P:fatty acid beta-oxidation"/>
    <property type="evidence" value="ECO:0007669"/>
    <property type="project" value="TreeGrafter"/>
</dbReference>
<comment type="pathway">
    <text evidence="1">Mycotoxin biosynthesis.</text>
</comment>
<dbReference type="Proteomes" id="UP000799423">
    <property type="component" value="Unassembled WGS sequence"/>
</dbReference>
<dbReference type="PANTHER" id="PTHR11941:SF54">
    <property type="entry name" value="ENOYL-COA HYDRATASE, MITOCHONDRIAL"/>
    <property type="match status" value="1"/>
</dbReference>
<sequence>MAVMEPIKEAAPSLVVSCKEAGVAVVVLNRPEKRNALSQGLIDELTGALRKLNDCPTVRAVVLSGSGAFPFCAGADLSELAKLTTAEATRIGWLKDLELAFSSFRKPIIAAVRKYAYGGGFELALMCDMIFASADAQFGFPEIKLGTIPGMGGTQRLTKSIGKHKAMEMILTGASTTASEMERLGVVNRVVLPTQDVFDEALQVAQTIASLSAPAIGMAKQAIEAAESTTLNTGLEIERALYYSSFSLADCREGIAAFLEKRPASFQHC</sequence>
<evidence type="ECO:0000313" key="6">
    <source>
        <dbReference type="Proteomes" id="UP000799423"/>
    </source>
</evidence>
<proteinExistence type="inferred from homology"/>
<dbReference type="FunFam" id="3.90.226.10:FF:000009">
    <property type="entry name" value="Carnitinyl-CoA dehydratase"/>
    <property type="match status" value="1"/>
</dbReference>
<keyword evidence="3" id="KW-0843">Virulence</keyword>
<comment type="similarity">
    <text evidence="2">Belongs to the enoyl-CoA hydratase/isomerase family.</text>
</comment>
<dbReference type="GO" id="GO:0005739">
    <property type="term" value="C:mitochondrion"/>
    <property type="evidence" value="ECO:0007669"/>
    <property type="project" value="TreeGrafter"/>
</dbReference>
<name>A0A6A7BJT1_9PLEO</name>